<evidence type="ECO:0000256" key="1">
    <source>
        <dbReference type="ARBA" id="ARBA00002397"/>
    </source>
</evidence>
<dbReference type="RefSeq" id="WP_092230232.1">
    <property type="nucleotide sequence ID" value="NZ_FNLL01000002.1"/>
</dbReference>
<keyword evidence="6" id="KW-1185">Reference proteome</keyword>
<evidence type="ECO:0000256" key="2">
    <source>
        <dbReference type="ARBA" id="ARBA00007703"/>
    </source>
</evidence>
<dbReference type="InterPro" id="IPR007809">
    <property type="entry name" value="FlgN-like"/>
</dbReference>
<dbReference type="Pfam" id="PF05130">
    <property type="entry name" value="FlgN"/>
    <property type="match status" value="1"/>
</dbReference>
<evidence type="ECO:0000256" key="4">
    <source>
        <dbReference type="SAM" id="Coils"/>
    </source>
</evidence>
<dbReference type="GO" id="GO:0044780">
    <property type="term" value="P:bacterial-type flagellum assembly"/>
    <property type="evidence" value="ECO:0007669"/>
    <property type="project" value="InterPro"/>
</dbReference>
<keyword evidence="4" id="KW-0175">Coiled coil</keyword>
<gene>
    <name evidence="5" type="ORF">SAMN04487931_10281</name>
</gene>
<dbReference type="Proteomes" id="UP000199608">
    <property type="component" value="Unassembled WGS sequence"/>
</dbReference>
<dbReference type="InterPro" id="IPR036679">
    <property type="entry name" value="FlgN-like_sf"/>
</dbReference>
<dbReference type="EMBL" id="FNLL01000002">
    <property type="protein sequence ID" value="SDT85739.1"/>
    <property type="molecule type" value="Genomic_DNA"/>
</dbReference>
<dbReference type="SUPFAM" id="SSF140566">
    <property type="entry name" value="FlgN-like"/>
    <property type="match status" value="1"/>
</dbReference>
<dbReference type="Gene3D" id="1.20.58.300">
    <property type="entry name" value="FlgN-like"/>
    <property type="match status" value="1"/>
</dbReference>
<keyword evidence="3" id="KW-1005">Bacterial flagellum biogenesis</keyword>
<feature type="coiled-coil region" evidence="4">
    <location>
        <begin position="92"/>
        <end position="119"/>
    </location>
</feature>
<accession>A0A1H2DS86</accession>
<dbReference type="AlphaFoldDB" id="A0A1H2DS86"/>
<name>A0A1H2DS86_9BACT</name>
<proteinExistence type="inferred from homology"/>
<evidence type="ECO:0000313" key="6">
    <source>
        <dbReference type="Proteomes" id="UP000199608"/>
    </source>
</evidence>
<comment type="similarity">
    <text evidence="2">Belongs to the FlgN family.</text>
</comment>
<evidence type="ECO:0000256" key="3">
    <source>
        <dbReference type="ARBA" id="ARBA00022795"/>
    </source>
</evidence>
<organism evidence="5 6">
    <name type="scientific">Desulfobacula phenolica</name>
    <dbReference type="NCBI Taxonomy" id="90732"/>
    <lineage>
        <taxon>Bacteria</taxon>
        <taxon>Pseudomonadati</taxon>
        <taxon>Thermodesulfobacteriota</taxon>
        <taxon>Desulfobacteria</taxon>
        <taxon>Desulfobacterales</taxon>
        <taxon>Desulfobacteraceae</taxon>
        <taxon>Desulfobacula</taxon>
    </lineage>
</organism>
<comment type="function">
    <text evidence="1">Required for the efficient initiation of filament assembly.</text>
</comment>
<protein>
    <submittedName>
        <fullName evidence="5">FlgN protein</fullName>
    </submittedName>
</protein>
<reference evidence="6" key="1">
    <citation type="submission" date="2016-10" db="EMBL/GenBank/DDBJ databases">
        <authorList>
            <person name="Varghese N."/>
            <person name="Submissions S."/>
        </authorList>
    </citation>
    <scope>NUCLEOTIDE SEQUENCE [LARGE SCALE GENOMIC DNA]</scope>
    <source>
        <strain evidence="6">DSM 3384</strain>
    </source>
</reference>
<sequence>MEKFACKIEVMCREKLSFYKELKTVVEQEKNYIVDMDVDSLWKMADRKKQLAAKIEQIRDSIVMLLEEKKIPLKKGATVFSLSHVINCLPFSSKLKINLKKLENESDIVKKELASLAAENKRYVNEYLSVINGIFTTITGSGNKDQYNNSGRVLSNKTGKYLIRAEV</sequence>
<evidence type="ECO:0000313" key="5">
    <source>
        <dbReference type="EMBL" id="SDT85739.1"/>
    </source>
</evidence>